<dbReference type="SUPFAM" id="SSF56436">
    <property type="entry name" value="C-type lectin-like"/>
    <property type="match status" value="1"/>
</dbReference>
<reference evidence="4" key="4">
    <citation type="submission" date="2025-08" db="UniProtKB">
        <authorList>
            <consortium name="Ensembl"/>
        </authorList>
    </citation>
    <scope>IDENTIFICATION</scope>
</reference>
<dbReference type="Proteomes" id="UP000314983">
    <property type="component" value="Chromosome 19"/>
</dbReference>
<evidence type="ECO:0000256" key="1">
    <source>
        <dbReference type="ARBA" id="ARBA00022734"/>
    </source>
</evidence>
<dbReference type="PROSITE" id="PS50041">
    <property type="entry name" value="C_TYPE_LECTIN_2"/>
    <property type="match status" value="1"/>
</dbReference>
<keyword evidence="1" id="KW-0430">Lectin</keyword>
<reference evidence="5" key="2">
    <citation type="journal article" date="2017" name="Sci. Adv.">
        <title>A tail of two voltages: Proteomic comparison of the three electric organs of the electric eel.</title>
        <authorList>
            <person name="Traeger L.L."/>
            <person name="Sabat G."/>
            <person name="Barrett-Wilt G.A."/>
            <person name="Wells G.B."/>
            <person name="Sussman M.R."/>
        </authorList>
    </citation>
    <scope>NUCLEOTIDE SEQUENCE [LARGE SCALE GENOMIC DNA]</scope>
</reference>
<reference evidence="4" key="5">
    <citation type="submission" date="2025-09" db="UniProtKB">
        <authorList>
            <consortium name="Ensembl"/>
        </authorList>
    </citation>
    <scope>IDENTIFICATION</scope>
</reference>
<accession>A0A4W4E1A7</accession>
<reference evidence="5" key="1">
    <citation type="journal article" date="2014" name="Science">
        <title>Nonhuman genetics. Genomic basis for the convergent evolution of electric organs.</title>
        <authorList>
            <person name="Gallant J.R."/>
            <person name="Traeger L.L."/>
            <person name="Volkening J.D."/>
            <person name="Moffett H."/>
            <person name="Chen P.H."/>
            <person name="Novina C.D."/>
            <person name="Phillips G.N.Jr."/>
            <person name="Anand R."/>
            <person name="Wells G.B."/>
            <person name="Pinch M."/>
            <person name="Guth R."/>
            <person name="Unguez G.A."/>
            <person name="Albert J.S."/>
            <person name="Zakon H.H."/>
            <person name="Samanta M.P."/>
            <person name="Sussman M.R."/>
        </authorList>
    </citation>
    <scope>NUCLEOTIDE SEQUENCE [LARGE SCALE GENOMIC DNA]</scope>
</reference>
<sequence>STSIFVLEYKTKTDAAKARNVLFCVFIRFYIVYHNLISSALSLSSVLTLCNHNAAALKMKSDHCAQGWKFFSGKCYYFSTDEETWNASRNACVDKGGYLVIVTSPMEQDFLKRSKPGSGSEFYWIGLTDAVVEGEWHWLDGTKLSQTPRYWTGNEPDDWKGDQNAHPEGEDCAVMELSSDSYLLLDAFCNEESKKLKHVCEAKAGM</sequence>
<dbReference type="PANTHER" id="PTHR22803">
    <property type="entry name" value="MANNOSE, PHOSPHOLIPASE, LECTIN RECEPTOR RELATED"/>
    <property type="match status" value="1"/>
</dbReference>
<evidence type="ECO:0000313" key="5">
    <source>
        <dbReference type="Proteomes" id="UP000314983"/>
    </source>
</evidence>
<evidence type="ECO:0000259" key="3">
    <source>
        <dbReference type="PROSITE" id="PS50041"/>
    </source>
</evidence>
<dbReference type="InterPro" id="IPR016186">
    <property type="entry name" value="C-type_lectin-like/link_sf"/>
</dbReference>
<evidence type="ECO:0000256" key="2">
    <source>
        <dbReference type="SAM" id="Phobius"/>
    </source>
</evidence>
<dbReference type="SMART" id="SM00034">
    <property type="entry name" value="CLECT"/>
    <property type="match status" value="1"/>
</dbReference>
<dbReference type="Ensembl" id="ENSEEET00000005685.2">
    <property type="protein sequence ID" value="ENSEEEP00000005610.2"/>
    <property type="gene ID" value="ENSEEEG00000002952.2"/>
</dbReference>
<keyword evidence="2" id="KW-1133">Transmembrane helix</keyword>
<dbReference type="CDD" id="cd03590">
    <property type="entry name" value="CLECT_DC-SIGN_like"/>
    <property type="match status" value="1"/>
</dbReference>
<dbReference type="Gene3D" id="3.10.100.10">
    <property type="entry name" value="Mannose-Binding Protein A, subunit A"/>
    <property type="match status" value="1"/>
</dbReference>
<keyword evidence="2" id="KW-0472">Membrane</keyword>
<protein>
    <recommendedName>
        <fullName evidence="3">C-type lectin domain-containing protein</fullName>
    </recommendedName>
</protein>
<dbReference type="Pfam" id="PF00059">
    <property type="entry name" value="Lectin_C"/>
    <property type="match status" value="1"/>
</dbReference>
<dbReference type="OMA" id="IRFYIVY"/>
<proteinExistence type="predicted"/>
<dbReference type="GO" id="GO:0030246">
    <property type="term" value="F:carbohydrate binding"/>
    <property type="evidence" value="ECO:0007669"/>
    <property type="project" value="UniProtKB-KW"/>
</dbReference>
<keyword evidence="2" id="KW-0812">Transmembrane</keyword>
<evidence type="ECO:0000313" key="4">
    <source>
        <dbReference type="Ensembl" id="ENSEEEP00000005610.2"/>
    </source>
</evidence>
<organism evidence="4 5">
    <name type="scientific">Electrophorus electricus</name>
    <name type="common">Electric eel</name>
    <name type="synonym">Gymnotus electricus</name>
    <dbReference type="NCBI Taxonomy" id="8005"/>
    <lineage>
        <taxon>Eukaryota</taxon>
        <taxon>Metazoa</taxon>
        <taxon>Chordata</taxon>
        <taxon>Craniata</taxon>
        <taxon>Vertebrata</taxon>
        <taxon>Euteleostomi</taxon>
        <taxon>Actinopterygii</taxon>
        <taxon>Neopterygii</taxon>
        <taxon>Teleostei</taxon>
        <taxon>Ostariophysi</taxon>
        <taxon>Gymnotiformes</taxon>
        <taxon>Gymnotoidei</taxon>
        <taxon>Gymnotidae</taxon>
        <taxon>Electrophorus</taxon>
    </lineage>
</organism>
<dbReference type="InterPro" id="IPR033989">
    <property type="entry name" value="CD209-like_CTLD"/>
</dbReference>
<dbReference type="InterPro" id="IPR050111">
    <property type="entry name" value="C-type_lectin/snaclec_domain"/>
</dbReference>
<dbReference type="GeneTree" id="ENSGT01030000234575"/>
<dbReference type="AlphaFoldDB" id="A0A4W4E1A7"/>
<name>A0A4W4E1A7_ELEEL</name>
<reference evidence="4" key="3">
    <citation type="submission" date="2020-05" db="EMBL/GenBank/DDBJ databases">
        <title>Electrophorus electricus (electric eel) genome, fEleEle1, primary haplotype.</title>
        <authorList>
            <person name="Myers G."/>
            <person name="Meyer A."/>
            <person name="Fedrigo O."/>
            <person name="Formenti G."/>
            <person name="Rhie A."/>
            <person name="Tracey A."/>
            <person name="Sims Y."/>
            <person name="Jarvis E.D."/>
        </authorList>
    </citation>
    <scope>NUCLEOTIDE SEQUENCE [LARGE SCALE GENOMIC DNA]</scope>
</reference>
<dbReference type="InterPro" id="IPR016187">
    <property type="entry name" value="CTDL_fold"/>
</dbReference>
<keyword evidence="5" id="KW-1185">Reference proteome</keyword>
<feature type="domain" description="C-type lectin" evidence="3">
    <location>
        <begin position="71"/>
        <end position="192"/>
    </location>
</feature>
<dbReference type="InterPro" id="IPR001304">
    <property type="entry name" value="C-type_lectin-like"/>
</dbReference>
<feature type="transmembrane region" description="Helical" evidence="2">
    <location>
        <begin position="21"/>
        <end position="43"/>
    </location>
</feature>